<feature type="non-terminal residue" evidence="15">
    <location>
        <position position="1972"/>
    </location>
</feature>
<feature type="coiled-coil region" evidence="12">
    <location>
        <begin position="1415"/>
        <end position="1527"/>
    </location>
</feature>
<keyword evidence="8 10" id="KW-0863">Zinc-finger</keyword>
<dbReference type="UniPathway" id="UPA00143"/>
<dbReference type="GO" id="GO:0016567">
    <property type="term" value="P:protein ubiquitination"/>
    <property type="evidence" value="ECO:0007669"/>
    <property type="project" value="UniProtKB-UniPathway"/>
</dbReference>
<evidence type="ECO:0000256" key="11">
    <source>
        <dbReference type="PROSITE-ProRule" id="PRU00339"/>
    </source>
</evidence>
<organism evidence="15 16">
    <name type="scientific">Atractosteus spatula</name>
    <name type="common">Alligator gar</name>
    <name type="synonym">Lepisosteus spatula</name>
    <dbReference type="NCBI Taxonomy" id="7917"/>
    <lineage>
        <taxon>Eukaryota</taxon>
        <taxon>Metazoa</taxon>
        <taxon>Chordata</taxon>
        <taxon>Craniata</taxon>
        <taxon>Vertebrata</taxon>
        <taxon>Euteleostomi</taxon>
        <taxon>Actinopterygii</taxon>
        <taxon>Neopterygii</taxon>
        <taxon>Holostei</taxon>
        <taxon>Semionotiformes</taxon>
        <taxon>Lepisosteidae</taxon>
        <taxon>Atractosteus</taxon>
    </lineage>
</organism>
<evidence type="ECO:0000256" key="13">
    <source>
        <dbReference type="SAM" id="MobiDB-lite"/>
    </source>
</evidence>
<evidence type="ECO:0000256" key="3">
    <source>
        <dbReference type="ARBA" id="ARBA00004906"/>
    </source>
</evidence>
<sequence>MAWYTGETESVFPGFPKMCDVDSDPEFEDAPHARKRSYENIFTLSPTSSLDRICDSWRRIPPSVKTETCQVIHVYVFWWHILLKQSETSSTTHWAVEAGFLDANIHNDLTLKRLYRIEILESILRAMARGCLRDDLAMELMIISYRFNGSGDWVDEAMHWLQRTGEPEIASIVLKLGPKRLRFLVLSFVFAEYAQNIEAMAIKKADVISEFKNSACACCIRKSEEMKKKGNDQFQKRKYDAAVKWYTKAIRFHPENHILYGNRALCFFRGDKYQKAIGDGKRATLLQPSWAKGHYRFCDALFFLGEHVRALEANEKAQGLCSNDSEGMRDLLQQSARFREELDSIRGGGRRKKNGAKRDSSRKPEADTRTETESQRAADEDCSKPEPESKSQVVEHQSTMGVSAGKDKEEGLSEDKSNETRETIREMPGIKKQKIDPHTPDKQKMKGKNQHPQEKLLSELAYRDIRDKLRTLVQDAHTAMADQRWRNAQQAFSQALRLLDSTMLKELSLSSLDHVILIYGHAAALQEIGQPEELAEAEAELYRIESDFKDVRRFHCVVYYGIGKVYLKQNRFSEALAKFNDSLIMIKHQITPGKQTWPTTTVIVKETQTDYLKDVLEKAIEVCKFPPKPDAVCRCQQCLSHSKIQIYFTDPDFKGFIRMMCCQMCSVEYHVNCWKKMKAVLYNDKNDKDFLQDTCFTPDCGGKISRINIYGSNGLIKCEFESSVQKSRVSGKSVIKQKCTSQKKMKSKEDRKLRRKQQRKAASEAIKENLEDLPVKSDGIEQESQSKAAPQKRMMIGDCILQQISENKQLLQEEALDVSVLVEHIQPWIAIEREKGNIISAHGLEEPETLGDIVDLLLDTKNRVWARVFIEALSHSPGISPRQHDWAHRLNNAGLKAAKDFLDQYSEYLEELDLSPLLSFPPLQDVLIQKFGTMPEFLSSPGFTITDYFKQAPPEEMRLFIWTLEQNREQFTSFQHALDEYFDLKDGICVVIKKSENENLSNCAIKAKNRNRKKKHKESPKTVYVLSGIRSGLYREEEDEEEIFTEADTLMLFESYDPFIIPTHLRSQVEEFEEHYDYQPGSSFYRRALDNNPDPTRESLYDYFAQVLEEHGPMEADNPLLVGEFENFPPEAQRKIEEAGGLKSFLLGSLRFVLVDNLIGLMKHAVCLGGVGPADEQPPARNEWCVDLQKGDKEGHSQKKAKLNPAAKEFKPIYCLNADMTVSSETPLLLDHEHLPDGTHPLIQTNHYSYSGLTPAPVYSAPESTMFSDQSELFVPYIPPHVPCEIAPNSDVIIAGPLNSSIGIERSNRVFDPERTKASETIAEYSAPYHSPPDDALSHQYVFNSDINNEGIQPHHVKLEIKCPMKTAEDTKTVLKKSVHVQVLWEPMDEVAVNTEPYKPFEKNKGDLILIEKDNIDLEKQLKQIEKGIEENQRMKKEEITSLEEELKEINQNIEIANKELELFQQKLEEEVKKDQQEKKENQETLKALKNQIKELTESNETCLKNIKEKKKEYNKHLNDFLDLSNQSAAEKMSLEEVIKKSMDMHAEAVKRSQAAEICLLENKCKASLRNLQKCVSEGESVLAKLKQIAAVVPPPAFFIPVMDAWQAHVLDAKEKIRKIDVQYKEQIELVKGGTRLTSLPPVNVHSPLPAPLLPALPVGPIISDPAVLQVLHSAPRTSPPIPQFSHGAVPFGLRVPGKVYQRSSSPAKAATGPALAEPRSGKPRGQTSAAGAGRPPSVSPALANKSNTTNTRPAPSQSGQGPRAASQQKPSAFEKVIERLSSMFPHYTRPTLIEFIKEARAANGGSLNLLSYEEIINRVAQLILDHQENTREQMGSASGAKLGELGAQPPASWISALSAMPKSSSPAPGLDSGVTPSSHPWRTVDPKNRSKWSKAGALNDEDPCIICHEEMSQQDLCVLECRHSFHRECIKAWLKEQSTCPTCRVHALLPEDFPILSGRIPQSHMHHAGSS</sequence>
<evidence type="ECO:0000313" key="16">
    <source>
        <dbReference type="Proteomes" id="UP000736164"/>
    </source>
</evidence>
<keyword evidence="16" id="KW-1185">Reference proteome</keyword>
<comment type="pathway">
    <text evidence="3">Protein modification; protein ubiquitination.</text>
</comment>
<dbReference type="InterPro" id="IPR056870">
    <property type="entry name" value="TTC3/DZIP3/RBM44-like_helical"/>
</dbReference>
<dbReference type="GO" id="GO:0008270">
    <property type="term" value="F:zinc ion binding"/>
    <property type="evidence" value="ECO:0007669"/>
    <property type="project" value="UniProtKB-KW"/>
</dbReference>
<keyword evidence="11" id="KW-0802">TPR repeat</keyword>
<dbReference type="SUPFAM" id="SSF48452">
    <property type="entry name" value="TPR-like"/>
    <property type="match status" value="2"/>
</dbReference>
<evidence type="ECO:0000256" key="9">
    <source>
        <dbReference type="ARBA" id="ARBA00022833"/>
    </source>
</evidence>
<comment type="subcellular location">
    <subcellularLocation>
        <location evidence="2">Cytoplasm</location>
    </subcellularLocation>
</comment>
<dbReference type="PANTHER" id="PTHR17550">
    <property type="entry name" value="E3 UBIQUITIN-PROTEIN LIGASE TTC3"/>
    <property type="match status" value="1"/>
</dbReference>
<dbReference type="Pfam" id="PF13639">
    <property type="entry name" value="zf-RING_2"/>
    <property type="match status" value="1"/>
</dbReference>
<dbReference type="GO" id="GO:0016874">
    <property type="term" value="F:ligase activity"/>
    <property type="evidence" value="ECO:0007669"/>
    <property type="project" value="UniProtKB-KW"/>
</dbReference>
<feature type="compositionally biased region" description="Basic and acidic residues" evidence="13">
    <location>
        <begin position="405"/>
        <end position="444"/>
    </location>
</feature>
<dbReference type="CDD" id="cd16481">
    <property type="entry name" value="RING-H2_TTC3"/>
    <property type="match status" value="1"/>
</dbReference>
<evidence type="ECO:0000256" key="1">
    <source>
        <dbReference type="ARBA" id="ARBA00000900"/>
    </source>
</evidence>
<dbReference type="EMBL" id="JAAWVO010063640">
    <property type="protein sequence ID" value="MBN3323188.1"/>
    <property type="molecule type" value="Genomic_DNA"/>
</dbReference>
<feature type="repeat" description="TPR" evidence="11">
    <location>
        <begin position="556"/>
        <end position="589"/>
    </location>
</feature>
<feature type="repeat" description="TPR" evidence="11">
    <location>
        <begin position="223"/>
        <end position="256"/>
    </location>
</feature>
<keyword evidence="7" id="KW-0479">Metal-binding</keyword>
<keyword evidence="6" id="KW-0808">Transferase</keyword>
<dbReference type="GO" id="GO:0005737">
    <property type="term" value="C:cytoplasm"/>
    <property type="evidence" value="ECO:0007669"/>
    <property type="project" value="UniProtKB-SubCell"/>
</dbReference>
<evidence type="ECO:0000256" key="7">
    <source>
        <dbReference type="ARBA" id="ARBA00022723"/>
    </source>
</evidence>
<feature type="domain" description="RING-type" evidence="14">
    <location>
        <begin position="1905"/>
        <end position="1945"/>
    </location>
</feature>
<dbReference type="EC" id="2.3.2.27" evidence="4"/>
<dbReference type="SUPFAM" id="SSF57850">
    <property type="entry name" value="RING/U-box"/>
    <property type="match status" value="1"/>
</dbReference>
<gene>
    <name evidence="15" type="primary">Ttc3</name>
    <name evidence="15" type="ORF">GTO95_0009934</name>
</gene>
<dbReference type="SMART" id="SM00184">
    <property type="entry name" value="RING"/>
    <property type="match status" value="1"/>
</dbReference>
<dbReference type="InterPro" id="IPR013083">
    <property type="entry name" value="Znf_RING/FYVE/PHD"/>
</dbReference>
<reference evidence="15" key="1">
    <citation type="journal article" date="2021" name="Cell">
        <title>Tracing the genetic footprints of vertebrate landing in non-teleost ray-finned fishes.</title>
        <authorList>
            <person name="Bi X."/>
            <person name="Wang K."/>
            <person name="Yang L."/>
            <person name="Pan H."/>
            <person name="Jiang H."/>
            <person name="Wei Q."/>
            <person name="Fang M."/>
            <person name="Yu H."/>
            <person name="Zhu C."/>
            <person name="Cai Y."/>
            <person name="He Y."/>
            <person name="Gan X."/>
            <person name="Zeng H."/>
            <person name="Yu D."/>
            <person name="Zhu Y."/>
            <person name="Jiang H."/>
            <person name="Qiu Q."/>
            <person name="Yang H."/>
            <person name="Zhang Y.E."/>
            <person name="Wang W."/>
            <person name="Zhu M."/>
            <person name="He S."/>
            <person name="Zhang G."/>
        </authorList>
    </citation>
    <scope>NUCLEOTIDE SEQUENCE</scope>
    <source>
        <strain evidence="15">Allg_001</strain>
    </source>
</reference>
<dbReference type="PROSITE" id="PS50089">
    <property type="entry name" value="ZF_RING_2"/>
    <property type="match status" value="1"/>
</dbReference>
<evidence type="ECO:0000256" key="10">
    <source>
        <dbReference type="PROSITE-ProRule" id="PRU00175"/>
    </source>
</evidence>
<feature type="region of interest" description="Disordered" evidence="13">
    <location>
        <begin position="1701"/>
        <end position="1772"/>
    </location>
</feature>
<dbReference type="Pfam" id="PF24812">
    <property type="entry name" value="WHD_TTC3"/>
    <property type="match status" value="1"/>
</dbReference>
<dbReference type="GO" id="GO:0061630">
    <property type="term" value="F:ubiquitin protein ligase activity"/>
    <property type="evidence" value="ECO:0007669"/>
    <property type="project" value="UniProtKB-EC"/>
</dbReference>
<feature type="compositionally biased region" description="Basic and acidic residues" evidence="13">
    <location>
        <begin position="356"/>
        <end position="389"/>
    </location>
</feature>
<evidence type="ECO:0000313" key="15">
    <source>
        <dbReference type="EMBL" id="MBN3323188.1"/>
    </source>
</evidence>
<evidence type="ECO:0000256" key="6">
    <source>
        <dbReference type="ARBA" id="ARBA00022679"/>
    </source>
</evidence>
<feature type="region of interest" description="Disordered" evidence="13">
    <location>
        <begin position="340"/>
        <end position="453"/>
    </location>
</feature>
<proteinExistence type="predicted"/>
<keyword evidence="12" id="KW-0175">Coiled coil</keyword>
<dbReference type="PANTHER" id="PTHR17550:SF8">
    <property type="entry name" value="RING-TYPE E3 UBIQUITIN TRANSFERASE"/>
    <property type="match status" value="1"/>
</dbReference>
<feature type="compositionally biased region" description="Polar residues" evidence="13">
    <location>
        <begin position="390"/>
        <end position="401"/>
    </location>
</feature>
<dbReference type="InterPro" id="IPR001841">
    <property type="entry name" value="Znf_RING"/>
</dbReference>
<feature type="region of interest" description="Disordered" evidence="13">
    <location>
        <begin position="740"/>
        <end position="761"/>
    </location>
</feature>
<feature type="non-terminal residue" evidence="15">
    <location>
        <position position="1"/>
    </location>
</feature>
<dbReference type="Pfam" id="PF24525">
    <property type="entry name" value="TTC3"/>
    <property type="match status" value="1"/>
</dbReference>
<evidence type="ECO:0000256" key="2">
    <source>
        <dbReference type="ARBA" id="ARBA00004496"/>
    </source>
</evidence>
<keyword evidence="5" id="KW-0963">Cytoplasm</keyword>
<evidence type="ECO:0000256" key="4">
    <source>
        <dbReference type="ARBA" id="ARBA00012483"/>
    </source>
</evidence>
<accession>A0A8J7P3N7</accession>
<dbReference type="InterPro" id="IPR043866">
    <property type="entry name" value="TTC3/DZIP3_dom"/>
</dbReference>
<dbReference type="SMART" id="SM00028">
    <property type="entry name" value="TPR"/>
    <property type="match status" value="5"/>
</dbReference>
<dbReference type="Pfam" id="PF19179">
    <property type="entry name" value="TTC3_DZIP3_dom"/>
    <property type="match status" value="1"/>
</dbReference>
<dbReference type="Gene3D" id="1.25.40.10">
    <property type="entry name" value="Tetratricopeptide repeat domain"/>
    <property type="match status" value="2"/>
</dbReference>
<comment type="caution">
    <text evidence="15">The sequence shown here is derived from an EMBL/GenBank/DDBJ whole genome shotgun (WGS) entry which is preliminary data.</text>
</comment>
<evidence type="ECO:0000256" key="8">
    <source>
        <dbReference type="ARBA" id="ARBA00022771"/>
    </source>
</evidence>
<name>A0A8J7P3N7_ATRSP</name>
<dbReference type="InterPro" id="IPR019734">
    <property type="entry name" value="TPR_rpt"/>
</dbReference>
<dbReference type="Proteomes" id="UP000736164">
    <property type="component" value="Unassembled WGS sequence"/>
</dbReference>
<dbReference type="PROSITE" id="PS50005">
    <property type="entry name" value="TPR"/>
    <property type="match status" value="2"/>
</dbReference>
<dbReference type="InterPro" id="IPR056872">
    <property type="entry name" value="TTC3/DZIP3-like_helical"/>
</dbReference>
<evidence type="ECO:0000259" key="14">
    <source>
        <dbReference type="PROSITE" id="PS50089"/>
    </source>
</evidence>
<dbReference type="InterPro" id="IPR056871">
    <property type="entry name" value="WH_TTC3"/>
</dbReference>
<keyword evidence="9" id="KW-0862">Zinc</keyword>
<evidence type="ECO:0000256" key="12">
    <source>
        <dbReference type="SAM" id="Coils"/>
    </source>
</evidence>
<protein>
    <recommendedName>
        <fullName evidence="4">RING-type E3 ubiquitin transferase</fullName>
        <ecNumber evidence="4">2.3.2.27</ecNumber>
    </recommendedName>
</protein>
<feature type="compositionally biased region" description="Polar residues" evidence="13">
    <location>
        <begin position="1745"/>
        <end position="1771"/>
    </location>
</feature>
<dbReference type="Gene3D" id="3.30.40.10">
    <property type="entry name" value="Zinc/RING finger domain, C3HC4 (zinc finger)"/>
    <property type="match status" value="1"/>
</dbReference>
<comment type="catalytic activity">
    <reaction evidence="1">
        <text>S-ubiquitinyl-[E2 ubiquitin-conjugating enzyme]-L-cysteine + [acceptor protein]-L-lysine = [E2 ubiquitin-conjugating enzyme]-L-cysteine + N(6)-ubiquitinyl-[acceptor protein]-L-lysine.</text>
        <dbReference type="EC" id="2.3.2.27"/>
    </reaction>
</comment>
<keyword evidence="15" id="KW-0436">Ligase</keyword>
<evidence type="ECO:0000256" key="5">
    <source>
        <dbReference type="ARBA" id="ARBA00022490"/>
    </source>
</evidence>
<dbReference type="InterPro" id="IPR011990">
    <property type="entry name" value="TPR-like_helical_dom_sf"/>
</dbReference>
<feature type="region of interest" description="Disordered" evidence="13">
    <location>
        <begin position="1860"/>
        <end position="1895"/>
    </location>
</feature>
<dbReference type="Pfam" id="PF24905">
    <property type="entry name" value="TTC3_9th"/>
    <property type="match status" value="1"/>
</dbReference>
<dbReference type="Pfam" id="PF13432">
    <property type="entry name" value="TPR_16"/>
    <property type="match status" value="1"/>
</dbReference>